<dbReference type="GO" id="GO:0016757">
    <property type="term" value="F:glycosyltransferase activity"/>
    <property type="evidence" value="ECO:0007669"/>
    <property type="project" value="UniProtKB-KW"/>
</dbReference>
<dbReference type="InterPro" id="IPR025536">
    <property type="entry name" value="DUF4422"/>
</dbReference>
<dbReference type="CDD" id="cd04194">
    <property type="entry name" value="GT8_A4GalT_like"/>
    <property type="match status" value="1"/>
</dbReference>
<organism evidence="5 6">
    <name type="scientific">Phoenicibacter congonensis</name>
    <dbReference type="NCBI Taxonomy" id="1944646"/>
    <lineage>
        <taxon>Bacteria</taxon>
        <taxon>Bacillati</taxon>
        <taxon>Actinomycetota</taxon>
        <taxon>Coriobacteriia</taxon>
        <taxon>Eggerthellales</taxon>
        <taxon>Eggerthellaceae</taxon>
        <taxon>Phoenicibacter</taxon>
    </lineage>
</organism>
<dbReference type="Pfam" id="PF01501">
    <property type="entry name" value="Glyco_transf_8"/>
    <property type="match status" value="1"/>
</dbReference>
<dbReference type="InterPro" id="IPR002495">
    <property type="entry name" value="Glyco_trans_8"/>
</dbReference>
<comment type="caution">
    <text evidence="5">The sequence shown here is derived from an EMBL/GenBank/DDBJ whole genome shotgun (WGS) entry which is preliminary data.</text>
</comment>
<name>A0AA43UB88_9ACTN</name>
<dbReference type="PANTHER" id="PTHR13778:SF47">
    <property type="entry name" value="LIPOPOLYSACCHARIDE 1,3-GALACTOSYLTRANSFERASE"/>
    <property type="match status" value="1"/>
</dbReference>
<dbReference type="Pfam" id="PF14393">
    <property type="entry name" value="DUF4422"/>
    <property type="match status" value="1"/>
</dbReference>
<evidence type="ECO:0000313" key="5">
    <source>
        <dbReference type="EMBL" id="MDO4842232.1"/>
    </source>
</evidence>
<feature type="domain" description="DUF4422" evidence="4">
    <location>
        <begin position="28"/>
        <end position="268"/>
    </location>
</feature>
<dbReference type="GO" id="GO:0046872">
    <property type="term" value="F:metal ion binding"/>
    <property type="evidence" value="ECO:0007669"/>
    <property type="project" value="UniProtKB-KW"/>
</dbReference>
<dbReference type="EMBL" id="JAUMVS010000120">
    <property type="protein sequence ID" value="MDO4842232.1"/>
    <property type="molecule type" value="Genomic_DNA"/>
</dbReference>
<evidence type="ECO:0000256" key="1">
    <source>
        <dbReference type="ARBA" id="ARBA00022676"/>
    </source>
</evidence>
<proteinExistence type="predicted"/>
<keyword evidence="6" id="KW-1185">Reference proteome</keyword>
<dbReference type="PANTHER" id="PTHR13778">
    <property type="entry name" value="GLYCOSYLTRANSFERASE 8 DOMAIN-CONTAINING PROTEIN"/>
    <property type="match status" value="1"/>
</dbReference>
<dbReference type="AlphaFoldDB" id="A0AA43UB88"/>
<dbReference type="Gene3D" id="3.90.550.10">
    <property type="entry name" value="Spore Coat Polysaccharide Biosynthesis Protein SpsA, Chain A"/>
    <property type="match status" value="1"/>
</dbReference>
<dbReference type="InterPro" id="IPR029044">
    <property type="entry name" value="Nucleotide-diphossugar_trans"/>
</dbReference>
<gene>
    <name evidence="5" type="ORF">Q3982_06095</name>
</gene>
<dbReference type="InterPro" id="IPR050748">
    <property type="entry name" value="Glycosyltrans_8_dom-fam"/>
</dbReference>
<protein>
    <submittedName>
        <fullName evidence="5">DUF4422 domain-containing protein</fullName>
    </submittedName>
</protein>
<accession>A0AA43UB88</accession>
<keyword evidence="2" id="KW-0808">Transferase</keyword>
<keyword evidence="1" id="KW-0328">Glycosyltransferase</keyword>
<keyword evidence="3" id="KW-0479">Metal-binding</keyword>
<dbReference type="SUPFAM" id="SSF53448">
    <property type="entry name" value="Nucleotide-diphospho-sugar transferases"/>
    <property type="match status" value="1"/>
</dbReference>
<evidence type="ECO:0000313" key="6">
    <source>
        <dbReference type="Proteomes" id="UP001168575"/>
    </source>
</evidence>
<evidence type="ECO:0000259" key="4">
    <source>
        <dbReference type="Pfam" id="PF14393"/>
    </source>
</evidence>
<evidence type="ECO:0000256" key="2">
    <source>
        <dbReference type="ARBA" id="ARBA00022679"/>
    </source>
</evidence>
<sequence length="663" mass="77205">MPQFSRAESGVEKSFEDMKSEYEKQDVKIFVTTHKDVDVFDSAVLQPVQVSAEPNRERLSWAFQDDSGENIADKNEQFCELTTQFWAWKNVEAEYYGFCHYRRYFDFSDAEHKENDWGEVVGSRINCASQKRFKLDDASIKNVIKDCDIVTTRIHDISKFPDRNASVYEQFANAPYLRSEDLDRMIEILLAEHPDYADDAEAYLLGSKTCFCNMFIMRKELFSRYCEWLFPMLFKFSDEWDTKYLSQDTLRTPGHLAERLFNIWLIHEKRVNPELKHKQLKCVHFEHPERYLTPCLAPLQADGKPVVPVVFASDDAYVPMVTTTIYSMLKNASSESFFDIVILESDITSENKEIMLDFFSQFKNASIRFADVSGMIDQYDLKTSNGLISVETYYRFLIQNVLPEHKKVLYLDSDLIIKGDVAELFATELGSNLLGAAHDTDFLGSLNIPQKKKMEYAKSVLGMKNPYNYFQAGVLVMNLAEIRKLCTSEEWLEIAANPEVTYTYDDQDILNSKCEGRVTFIDNAWNVMNDCNQRISKIFSFAPSKIYRAFLKAYENPKIVHYAGFEKPWFPGGCDKASLYWSYARQTPFYEQLISIYIEEAMSRNKKACDALEEHLEGEVRNFREFTVQRRLGHVLPEGTRRREAVRTVIHLFDKKDEEEEEE</sequence>
<dbReference type="Proteomes" id="UP001168575">
    <property type="component" value="Unassembled WGS sequence"/>
</dbReference>
<evidence type="ECO:0000256" key="3">
    <source>
        <dbReference type="ARBA" id="ARBA00022723"/>
    </source>
</evidence>
<reference evidence="5" key="1">
    <citation type="submission" date="2023-07" db="EMBL/GenBank/DDBJ databases">
        <title>Between Cages and Wild: Unraveling the Impact of Captivity on Animal Microbiomes and Antimicrobial Resistance.</title>
        <authorList>
            <person name="Schmartz G.P."/>
            <person name="Rehner J."/>
            <person name="Schuff M.J."/>
            <person name="Becker S.L."/>
            <person name="Kravczyk M."/>
            <person name="Gurevich A."/>
            <person name="Francke R."/>
            <person name="Mueller R."/>
            <person name="Keller V."/>
            <person name="Keller A."/>
        </authorList>
    </citation>
    <scope>NUCLEOTIDE SEQUENCE</scope>
    <source>
        <strain evidence="5">S12M_St_49</strain>
    </source>
</reference>